<comment type="subcellular location">
    <subcellularLocation>
        <location evidence="1">Secreted</location>
    </subcellularLocation>
</comment>
<evidence type="ECO:0000256" key="3">
    <source>
        <dbReference type="ARBA" id="ARBA00022525"/>
    </source>
</evidence>
<accession>A0A1R3L4R8</accession>
<protein>
    <submittedName>
        <fullName evidence="9">Cupredoxin</fullName>
    </submittedName>
</protein>
<dbReference type="GO" id="GO:0005576">
    <property type="term" value="C:extracellular region"/>
    <property type="evidence" value="ECO:0007669"/>
    <property type="project" value="UniProtKB-SubCell"/>
</dbReference>
<keyword evidence="5" id="KW-0677">Repeat</keyword>
<evidence type="ECO:0000259" key="8">
    <source>
        <dbReference type="Pfam" id="PF07731"/>
    </source>
</evidence>
<dbReference type="PANTHER" id="PTHR11709:SF9">
    <property type="entry name" value="LACCASE-7"/>
    <property type="match status" value="1"/>
</dbReference>
<comment type="similarity">
    <text evidence="2">Belongs to the multicopper oxidase family.</text>
</comment>
<evidence type="ECO:0000256" key="7">
    <source>
        <dbReference type="ARBA" id="ARBA00023008"/>
    </source>
</evidence>
<name>A0A1R3L4R8_9ROSI</name>
<keyword evidence="10" id="KW-1185">Reference proteome</keyword>
<dbReference type="InterPro" id="IPR008972">
    <property type="entry name" value="Cupredoxin"/>
</dbReference>
<dbReference type="Proteomes" id="UP000187203">
    <property type="component" value="Unassembled WGS sequence"/>
</dbReference>
<evidence type="ECO:0000256" key="2">
    <source>
        <dbReference type="ARBA" id="ARBA00010609"/>
    </source>
</evidence>
<dbReference type="OrthoDB" id="2121828at2759"/>
<dbReference type="SUPFAM" id="SSF49503">
    <property type="entry name" value="Cupredoxins"/>
    <property type="match status" value="1"/>
</dbReference>
<keyword evidence="4" id="KW-0479">Metal-binding</keyword>
<dbReference type="STRING" id="93759.A0A1R3L4R8"/>
<evidence type="ECO:0000313" key="10">
    <source>
        <dbReference type="Proteomes" id="UP000187203"/>
    </source>
</evidence>
<dbReference type="GO" id="GO:0016491">
    <property type="term" value="F:oxidoreductase activity"/>
    <property type="evidence" value="ECO:0007669"/>
    <property type="project" value="UniProtKB-KW"/>
</dbReference>
<comment type="caution">
    <text evidence="9">The sequence shown here is derived from an EMBL/GenBank/DDBJ whole genome shotgun (WGS) entry which is preliminary data.</text>
</comment>
<reference evidence="10" key="1">
    <citation type="submission" date="2013-09" db="EMBL/GenBank/DDBJ databases">
        <title>Corchorus olitorius genome sequencing.</title>
        <authorList>
            <person name="Alam M."/>
            <person name="Haque M.S."/>
            <person name="Islam M.S."/>
            <person name="Emdad E.M."/>
            <person name="Islam M.M."/>
            <person name="Ahmed B."/>
            <person name="Halim A."/>
            <person name="Hossen Q.M.M."/>
            <person name="Hossain M.Z."/>
            <person name="Ahmed R."/>
            <person name="Khan M.M."/>
            <person name="Islam R."/>
            <person name="Rashid M.M."/>
            <person name="Khan S.A."/>
            <person name="Rahman M.S."/>
            <person name="Alam M."/>
            <person name="Yahiya A.S."/>
            <person name="Khan M.S."/>
            <person name="Azam M.S."/>
            <person name="Haque T."/>
            <person name="Lashkar M.Z.H."/>
            <person name="Akhand A.I."/>
            <person name="Morshed G."/>
            <person name="Roy S."/>
            <person name="Uddin K.S."/>
            <person name="Rabeya T."/>
            <person name="Hossain A.S."/>
            <person name="Chowdhury A."/>
            <person name="Snigdha A.R."/>
            <person name="Mortoza M.S."/>
            <person name="Matin S.A."/>
            <person name="Hoque S.M.E."/>
            <person name="Islam M.K."/>
            <person name="Roy D.K."/>
            <person name="Haider R."/>
            <person name="Moosa M.M."/>
            <person name="Elias S.M."/>
            <person name="Hasan A.M."/>
            <person name="Jahan S."/>
            <person name="Shafiuddin M."/>
            <person name="Mahmood N."/>
            <person name="Shommy N.S."/>
        </authorList>
    </citation>
    <scope>NUCLEOTIDE SEQUENCE [LARGE SCALE GENOMIC DNA]</scope>
    <source>
        <strain evidence="10">cv. O-4</strain>
    </source>
</reference>
<dbReference type="PROSITE" id="PS00079">
    <property type="entry name" value="MULTICOPPER_OXIDASE1"/>
    <property type="match status" value="1"/>
</dbReference>
<dbReference type="Gene3D" id="2.60.40.420">
    <property type="entry name" value="Cupredoxins - blue copper proteins"/>
    <property type="match status" value="2"/>
</dbReference>
<proteinExistence type="inferred from homology"/>
<dbReference type="InterPro" id="IPR011706">
    <property type="entry name" value="Cu-oxidase_C"/>
</dbReference>
<dbReference type="InterPro" id="IPR045087">
    <property type="entry name" value="Cu-oxidase_fam"/>
</dbReference>
<dbReference type="InterPro" id="IPR002355">
    <property type="entry name" value="Cu_oxidase_Cu_BS"/>
</dbReference>
<dbReference type="Pfam" id="PF07731">
    <property type="entry name" value="Cu-oxidase_2"/>
    <property type="match status" value="1"/>
</dbReference>
<dbReference type="GO" id="GO:0005507">
    <property type="term" value="F:copper ion binding"/>
    <property type="evidence" value="ECO:0007669"/>
    <property type="project" value="InterPro"/>
</dbReference>
<evidence type="ECO:0000313" key="9">
    <source>
        <dbReference type="EMBL" id="OMP14333.1"/>
    </source>
</evidence>
<keyword evidence="3" id="KW-0964">Secreted</keyword>
<keyword evidence="6" id="KW-0560">Oxidoreductase</keyword>
<feature type="domain" description="Plastocyanin-like" evidence="8">
    <location>
        <begin position="58"/>
        <end position="128"/>
    </location>
</feature>
<dbReference type="InterPro" id="IPR033138">
    <property type="entry name" value="Cu_oxidase_CS"/>
</dbReference>
<evidence type="ECO:0000256" key="4">
    <source>
        <dbReference type="ARBA" id="ARBA00022723"/>
    </source>
</evidence>
<keyword evidence="7" id="KW-0186">Copper</keyword>
<dbReference type="PROSITE" id="PS00080">
    <property type="entry name" value="MULTICOPPER_OXIDASE2"/>
    <property type="match status" value="1"/>
</dbReference>
<dbReference type="AlphaFoldDB" id="A0A1R3L4R8"/>
<evidence type="ECO:0000256" key="1">
    <source>
        <dbReference type="ARBA" id="ARBA00004613"/>
    </source>
</evidence>
<organism evidence="9 10">
    <name type="scientific">Corchorus olitorius</name>
    <dbReference type="NCBI Taxonomy" id="93759"/>
    <lineage>
        <taxon>Eukaryota</taxon>
        <taxon>Viridiplantae</taxon>
        <taxon>Streptophyta</taxon>
        <taxon>Embryophyta</taxon>
        <taxon>Tracheophyta</taxon>
        <taxon>Spermatophyta</taxon>
        <taxon>Magnoliopsida</taxon>
        <taxon>eudicotyledons</taxon>
        <taxon>Gunneridae</taxon>
        <taxon>Pentapetalae</taxon>
        <taxon>rosids</taxon>
        <taxon>malvids</taxon>
        <taxon>Malvales</taxon>
        <taxon>Malvaceae</taxon>
        <taxon>Grewioideae</taxon>
        <taxon>Apeibeae</taxon>
        <taxon>Corchorus</taxon>
    </lineage>
</organism>
<sequence length="170" mass="18561">MFVTIGLALDVCPANTTCQGPLATKFSASMNNESFVLPTKLSMLQAFFSNVGGVYTTDFPANPPVQFDYTNASINNNLPLLFAHKGTKVTKLKFNTTVELVFQNTAIIGIENHPMHLHGYNFHVLAQGVWIMHCHLDVHLPWGLATVFVVENGPTPTTTLPPPPADLPQC</sequence>
<dbReference type="EMBL" id="AWUE01000274">
    <property type="protein sequence ID" value="OMP14333.1"/>
    <property type="molecule type" value="Genomic_DNA"/>
</dbReference>
<evidence type="ECO:0000256" key="5">
    <source>
        <dbReference type="ARBA" id="ARBA00022737"/>
    </source>
</evidence>
<gene>
    <name evidence="9" type="ORF">COLO4_00044</name>
</gene>
<evidence type="ECO:0000256" key="6">
    <source>
        <dbReference type="ARBA" id="ARBA00023002"/>
    </source>
</evidence>
<dbReference type="PANTHER" id="PTHR11709">
    <property type="entry name" value="MULTI-COPPER OXIDASE"/>
    <property type="match status" value="1"/>
</dbReference>